<dbReference type="Proteomes" id="UP001630127">
    <property type="component" value="Unassembled WGS sequence"/>
</dbReference>
<feature type="region of interest" description="Disordered" evidence="1">
    <location>
        <begin position="135"/>
        <end position="210"/>
    </location>
</feature>
<gene>
    <name evidence="2" type="ORF">ACH5RR_036523</name>
</gene>
<evidence type="ECO:0000313" key="2">
    <source>
        <dbReference type="EMBL" id="KAL3502074.1"/>
    </source>
</evidence>
<evidence type="ECO:0000256" key="1">
    <source>
        <dbReference type="SAM" id="MobiDB-lite"/>
    </source>
</evidence>
<sequence length="210" mass="23893">MANAGYDYRNPPFPWELNPEVMGEKMHSLNETQKMLRKEGHRISPPRSGLSFMPPEPIQVTLKGRNEKKTTHYITVEEASDEQGKQLSPQKLVLDHIELLGTRASVFDRIGISIQKKRNNGLSSRSSMLQRIQMDGLPSQEHSSIFGRQSSPKSQDDQSNSGLHPSVFHRLGTFKDRDNKSEGLSQKSIFERIGGRDIKEDGKELRKLRK</sequence>
<feature type="compositionally biased region" description="Polar residues" evidence="1">
    <location>
        <begin position="140"/>
        <end position="163"/>
    </location>
</feature>
<protein>
    <submittedName>
        <fullName evidence="2">Uncharacterized protein</fullName>
    </submittedName>
</protein>
<organism evidence="2 3">
    <name type="scientific">Cinchona calisaya</name>
    <dbReference type="NCBI Taxonomy" id="153742"/>
    <lineage>
        <taxon>Eukaryota</taxon>
        <taxon>Viridiplantae</taxon>
        <taxon>Streptophyta</taxon>
        <taxon>Embryophyta</taxon>
        <taxon>Tracheophyta</taxon>
        <taxon>Spermatophyta</taxon>
        <taxon>Magnoliopsida</taxon>
        <taxon>eudicotyledons</taxon>
        <taxon>Gunneridae</taxon>
        <taxon>Pentapetalae</taxon>
        <taxon>asterids</taxon>
        <taxon>lamiids</taxon>
        <taxon>Gentianales</taxon>
        <taxon>Rubiaceae</taxon>
        <taxon>Cinchonoideae</taxon>
        <taxon>Cinchoneae</taxon>
        <taxon>Cinchona</taxon>
    </lineage>
</organism>
<feature type="compositionally biased region" description="Basic and acidic residues" evidence="1">
    <location>
        <begin position="189"/>
        <end position="210"/>
    </location>
</feature>
<dbReference type="EMBL" id="JBJUIK010000015">
    <property type="protein sequence ID" value="KAL3502074.1"/>
    <property type="molecule type" value="Genomic_DNA"/>
</dbReference>
<proteinExistence type="predicted"/>
<comment type="caution">
    <text evidence="2">The sequence shown here is derived from an EMBL/GenBank/DDBJ whole genome shotgun (WGS) entry which is preliminary data.</text>
</comment>
<accession>A0ABD2Y725</accession>
<name>A0ABD2Y725_9GENT</name>
<dbReference type="AlphaFoldDB" id="A0ABD2Y725"/>
<keyword evidence="3" id="KW-1185">Reference proteome</keyword>
<evidence type="ECO:0000313" key="3">
    <source>
        <dbReference type="Proteomes" id="UP001630127"/>
    </source>
</evidence>
<reference evidence="2 3" key="1">
    <citation type="submission" date="2024-11" db="EMBL/GenBank/DDBJ databases">
        <title>A near-complete genome assembly of Cinchona calisaya.</title>
        <authorList>
            <person name="Lian D.C."/>
            <person name="Zhao X.W."/>
            <person name="Wei L."/>
        </authorList>
    </citation>
    <scope>NUCLEOTIDE SEQUENCE [LARGE SCALE GENOMIC DNA]</scope>
    <source>
        <tissue evidence="2">Nenye</tissue>
    </source>
</reference>